<dbReference type="GO" id="GO:0016874">
    <property type="term" value="F:ligase activity"/>
    <property type="evidence" value="ECO:0007669"/>
    <property type="project" value="UniProtKB-KW"/>
</dbReference>
<name>A0A6G4ACL9_9ACTN</name>
<dbReference type="AlphaFoldDB" id="A0A6G4ACL9"/>
<sequence>MSHKPTIIVVYGNGSLSPTRIREVAKTNECNLLFVVPETPHAREMLPVLKLAGAVVEVNGRAETEIVAELRIARSTGIVTFSESQIGFTAALAAMLELPYHGLDDLEAITHKDRQREKFTEAGLDRLRVRAVTKLDQLDDAISYVGLPAIIKPIVGASSRNTVAVSTFEECRRAMTTILEDSSGVPRESAVLLEQLLIGKTTEHPWGDYIAVDCVASGDDVAPIFVTSKFALAAPFRERGGYGGSSVVSEADIKHVKDLACRAVRALNIRQGIADVEIKLTESGPRVIEVNGRLGAWVDDLAVRSKTSDPADIAIKSALGRNCVRPDLKSLGPIAYHYLIVPPIEAKSVRSISHVDELRRIDRVDVVSVLKQKGDSVDWRLGANANVAAVVGIVDSHEELAAVVSEIERTSWITYD</sequence>
<dbReference type="Pfam" id="PF13535">
    <property type="entry name" value="ATP-grasp_4"/>
    <property type="match status" value="1"/>
</dbReference>
<keyword evidence="2 4" id="KW-0547">Nucleotide-binding</keyword>
<dbReference type="PANTHER" id="PTHR43585:SF2">
    <property type="entry name" value="ATP-GRASP ENZYME FSQD"/>
    <property type="match status" value="1"/>
</dbReference>
<dbReference type="RefSeq" id="WP_164426501.1">
    <property type="nucleotide sequence ID" value="NZ_JAAIKT010000010.1"/>
</dbReference>
<keyword evidence="3 4" id="KW-0067">ATP-binding</keyword>
<evidence type="ECO:0000259" key="5">
    <source>
        <dbReference type="PROSITE" id="PS50975"/>
    </source>
</evidence>
<dbReference type="PROSITE" id="PS50975">
    <property type="entry name" value="ATP_GRASP"/>
    <property type="match status" value="1"/>
</dbReference>
<keyword evidence="1" id="KW-0436">Ligase</keyword>
<dbReference type="GO" id="GO:0005524">
    <property type="term" value="F:ATP binding"/>
    <property type="evidence" value="ECO:0007669"/>
    <property type="project" value="UniProtKB-UniRule"/>
</dbReference>
<organism evidence="6 7">
    <name type="scientific">Streptomyces rhizosphaericus</name>
    <dbReference type="NCBI Taxonomy" id="114699"/>
    <lineage>
        <taxon>Bacteria</taxon>
        <taxon>Bacillati</taxon>
        <taxon>Actinomycetota</taxon>
        <taxon>Actinomycetes</taxon>
        <taxon>Kitasatosporales</taxon>
        <taxon>Streptomycetaceae</taxon>
        <taxon>Streptomyces</taxon>
        <taxon>Streptomyces violaceusniger group</taxon>
    </lineage>
</organism>
<evidence type="ECO:0000313" key="6">
    <source>
        <dbReference type="EMBL" id="NEW71103.1"/>
    </source>
</evidence>
<proteinExistence type="predicted"/>
<comment type="caution">
    <text evidence="6">The sequence shown here is derived from an EMBL/GenBank/DDBJ whole genome shotgun (WGS) entry which is preliminary data.</text>
</comment>
<dbReference type="Gene3D" id="3.30.470.20">
    <property type="entry name" value="ATP-grasp fold, B domain"/>
    <property type="match status" value="1"/>
</dbReference>
<dbReference type="InterPro" id="IPR052032">
    <property type="entry name" value="ATP-dep_AA_Ligase"/>
</dbReference>
<evidence type="ECO:0000256" key="2">
    <source>
        <dbReference type="ARBA" id="ARBA00022741"/>
    </source>
</evidence>
<evidence type="ECO:0000256" key="3">
    <source>
        <dbReference type="ARBA" id="ARBA00022840"/>
    </source>
</evidence>
<dbReference type="InterPro" id="IPR011761">
    <property type="entry name" value="ATP-grasp"/>
</dbReference>
<gene>
    <name evidence="6" type="ORF">G4H13_12025</name>
</gene>
<evidence type="ECO:0000256" key="1">
    <source>
        <dbReference type="ARBA" id="ARBA00022598"/>
    </source>
</evidence>
<dbReference type="GO" id="GO:0046872">
    <property type="term" value="F:metal ion binding"/>
    <property type="evidence" value="ECO:0007669"/>
    <property type="project" value="InterPro"/>
</dbReference>
<dbReference type="PANTHER" id="PTHR43585">
    <property type="entry name" value="FUMIPYRROLE BIOSYNTHESIS PROTEIN C"/>
    <property type="match status" value="1"/>
</dbReference>
<reference evidence="6" key="1">
    <citation type="submission" date="2020-02" db="EMBL/GenBank/DDBJ databases">
        <title>A new Streptomyces sp. for controlling soil-borne diseases.</title>
        <authorList>
            <person name="Li X."/>
            <person name="Tian Y."/>
            <person name="Gao K."/>
        </authorList>
    </citation>
    <scope>NUCLEOTIDE SEQUENCE [LARGE SCALE GENOMIC DNA]</scope>
    <source>
        <strain evidence="6">0250</strain>
    </source>
</reference>
<keyword evidence="7" id="KW-1185">Reference proteome</keyword>
<accession>A0A6G4ACL9</accession>
<dbReference type="Proteomes" id="UP000476310">
    <property type="component" value="Unassembled WGS sequence"/>
</dbReference>
<dbReference type="EMBL" id="JAAIKT010000010">
    <property type="protein sequence ID" value="NEW71103.1"/>
    <property type="molecule type" value="Genomic_DNA"/>
</dbReference>
<feature type="domain" description="ATP-grasp" evidence="5">
    <location>
        <begin position="116"/>
        <end position="319"/>
    </location>
</feature>
<dbReference type="SUPFAM" id="SSF56059">
    <property type="entry name" value="Glutathione synthetase ATP-binding domain-like"/>
    <property type="match status" value="1"/>
</dbReference>
<evidence type="ECO:0000313" key="7">
    <source>
        <dbReference type="Proteomes" id="UP000476310"/>
    </source>
</evidence>
<evidence type="ECO:0000256" key="4">
    <source>
        <dbReference type="PROSITE-ProRule" id="PRU00409"/>
    </source>
</evidence>
<protein>
    <submittedName>
        <fullName evidence="6">ATP-grasp domain-containing protein</fullName>
    </submittedName>
</protein>